<dbReference type="PANTHER" id="PTHR30349:SF64">
    <property type="entry name" value="PROPHAGE INTEGRASE INTD-RELATED"/>
    <property type="match status" value="1"/>
</dbReference>
<comment type="caution">
    <text evidence="4">The sequence shown here is derived from an EMBL/GenBank/DDBJ whole genome shotgun (WGS) entry which is preliminary data.</text>
</comment>
<evidence type="ECO:0000259" key="3">
    <source>
        <dbReference type="PROSITE" id="PS51898"/>
    </source>
</evidence>
<dbReference type="GO" id="GO:0006310">
    <property type="term" value="P:DNA recombination"/>
    <property type="evidence" value="ECO:0007669"/>
    <property type="project" value="UniProtKB-KW"/>
</dbReference>
<feature type="domain" description="Tyr recombinase" evidence="3">
    <location>
        <begin position="161"/>
        <end position="340"/>
    </location>
</feature>
<organism evidence="4 5">
    <name type="scientific">Gemmobacter caeni</name>
    <dbReference type="NCBI Taxonomy" id="589035"/>
    <lineage>
        <taxon>Bacteria</taxon>
        <taxon>Pseudomonadati</taxon>
        <taxon>Pseudomonadota</taxon>
        <taxon>Alphaproteobacteria</taxon>
        <taxon>Rhodobacterales</taxon>
        <taxon>Paracoccaceae</taxon>
        <taxon>Gemmobacter</taxon>
    </lineage>
</organism>
<protein>
    <submittedName>
        <fullName evidence="4">Site-specific recombinase XerD</fullName>
    </submittedName>
</protein>
<dbReference type="Gene3D" id="1.10.443.10">
    <property type="entry name" value="Intergrase catalytic core"/>
    <property type="match status" value="1"/>
</dbReference>
<dbReference type="InterPro" id="IPR002104">
    <property type="entry name" value="Integrase_catalytic"/>
</dbReference>
<dbReference type="SUPFAM" id="SSF56349">
    <property type="entry name" value="DNA breaking-rejoining enzymes"/>
    <property type="match status" value="1"/>
</dbReference>
<keyword evidence="2" id="KW-0233">DNA recombination</keyword>
<gene>
    <name evidence="4" type="ORF">C8N34_109211</name>
</gene>
<dbReference type="EMBL" id="QBKP01000009">
    <property type="protein sequence ID" value="PTX48701.1"/>
    <property type="molecule type" value="Genomic_DNA"/>
</dbReference>
<accession>A0A2T6AY06</accession>
<evidence type="ECO:0000313" key="4">
    <source>
        <dbReference type="EMBL" id="PTX48701.1"/>
    </source>
</evidence>
<dbReference type="InterPro" id="IPR011010">
    <property type="entry name" value="DNA_brk_join_enz"/>
</dbReference>
<dbReference type="InterPro" id="IPR050090">
    <property type="entry name" value="Tyrosine_recombinase_XerCD"/>
</dbReference>
<dbReference type="Pfam" id="PF00589">
    <property type="entry name" value="Phage_integrase"/>
    <property type="match status" value="1"/>
</dbReference>
<dbReference type="OrthoDB" id="6388170at2"/>
<reference evidence="4 5" key="1">
    <citation type="submission" date="2018-04" db="EMBL/GenBank/DDBJ databases">
        <title>Genomic Encyclopedia of Archaeal and Bacterial Type Strains, Phase II (KMG-II): from individual species to whole genera.</title>
        <authorList>
            <person name="Goeker M."/>
        </authorList>
    </citation>
    <scope>NUCLEOTIDE SEQUENCE [LARGE SCALE GENOMIC DNA]</scope>
    <source>
        <strain evidence="4 5">DSM 21823</strain>
    </source>
</reference>
<dbReference type="GO" id="GO:0015074">
    <property type="term" value="P:DNA integration"/>
    <property type="evidence" value="ECO:0007669"/>
    <property type="project" value="UniProtKB-KW"/>
</dbReference>
<evidence type="ECO:0000313" key="5">
    <source>
        <dbReference type="Proteomes" id="UP000244224"/>
    </source>
</evidence>
<dbReference type="PANTHER" id="PTHR30349">
    <property type="entry name" value="PHAGE INTEGRASE-RELATED"/>
    <property type="match status" value="1"/>
</dbReference>
<dbReference type="InterPro" id="IPR013762">
    <property type="entry name" value="Integrase-like_cat_sf"/>
</dbReference>
<keyword evidence="5" id="KW-1185">Reference proteome</keyword>
<evidence type="ECO:0000256" key="2">
    <source>
        <dbReference type="ARBA" id="ARBA00023172"/>
    </source>
</evidence>
<name>A0A2T6AY06_9RHOB</name>
<dbReference type="Proteomes" id="UP000244224">
    <property type="component" value="Unassembled WGS sequence"/>
</dbReference>
<proteinExistence type="predicted"/>
<dbReference type="GO" id="GO:0003677">
    <property type="term" value="F:DNA binding"/>
    <property type="evidence" value="ECO:0007669"/>
    <property type="project" value="InterPro"/>
</dbReference>
<evidence type="ECO:0000256" key="1">
    <source>
        <dbReference type="ARBA" id="ARBA00022908"/>
    </source>
</evidence>
<dbReference type="AlphaFoldDB" id="A0A2T6AY06"/>
<keyword evidence="1" id="KW-0229">DNA integration</keyword>
<sequence length="359" mass="40633">MPFRPKNSRFWHYDFQIRGCRFHGSCSTADFEEAKAVEAKARVTARDSLDRKAVQPGVFTLSEALGTYYADIAEHQPSARTTLSQTKALLSILKPKMALADLTMAEVQRYVTTRRATCANGTVNRELQLLGRAMRHMARVHKATLPADVDLKSAQVAEAEERVRELTRDEQARLFNELRPDLHPLATMALATGLRLAELVEMQWPAVDLDTGRIKIVQKGQRTRFFPINSELRAFLSSLPRADTLPHARFVLTYINHKAKGQPRWRITQGGGIMEVFRAACVAAEIEDFRFHDLRHTFATRLLRQTGNLKLVSKLLGHTQIETTMRYAHVLDDDMRDALDSYSVTGQVPKKSPKSRASH</sequence>
<dbReference type="CDD" id="cd00796">
    <property type="entry name" value="INT_Rci_Hp1_C"/>
    <property type="match status" value="1"/>
</dbReference>
<dbReference type="PROSITE" id="PS51898">
    <property type="entry name" value="TYR_RECOMBINASE"/>
    <property type="match status" value="1"/>
</dbReference>